<accession>A0ACD4NUU3</accession>
<name>A0ACD4NUU3_9HYPH</name>
<sequence length="392" mass="39652">MSAASPPADPPAAPLAIEDGSRLRLGVYLAALLAGLLALGLLDVRAPLALAVLLAAAACLAAGLLLPRPRIAVLRITGLGVALAALLALAGPFAATLGAGQGLAALSGGASFWPHVLVLLFGSRVLAELSDARFSLFWRDPLDPRGRGRAQSIGAACLGGLCLTLLFGHFVGALAVAPGALDPASIVLRAFTGATVVHIAIIALFFTVLAALADAGLRLMEDAAVLSALRRFCQDEVAAGRPLARSALGRLVAQRFFAFSHTRAVQGVIAACLGPNGAGGEPDAAQRTLAAIHLASRRFLRALLSFLPLLGFLGTVIGLTAAIGGLPADLGPEAGARLDIGASLLGLAVKFETTLLGLLGGLLGSLLLALLESRESEIAAECRRLSEVAGDG</sequence>
<dbReference type="EMBL" id="CP113520">
    <property type="protein sequence ID" value="WAJ30498.1"/>
    <property type="molecule type" value="Genomic_DNA"/>
</dbReference>
<dbReference type="Proteomes" id="UP001163223">
    <property type="component" value="Chromosome"/>
</dbReference>
<keyword evidence="2" id="KW-1185">Reference proteome</keyword>
<evidence type="ECO:0000313" key="1">
    <source>
        <dbReference type="EMBL" id="WAJ30498.1"/>
    </source>
</evidence>
<evidence type="ECO:0000313" key="2">
    <source>
        <dbReference type="Proteomes" id="UP001163223"/>
    </source>
</evidence>
<protein>
    <submittedName>
        <fullName evidence="1">MotA/TolQ/ExbB proton channel family protein</fullName>
    </submittedName>
</protein>
<organism evidence="1 2">
    <name type="scientific">Antarcticirhabdus aurantiaca</name>
    <dbReference type="NCBI Taxonomy" id="2606717"/>
    <lineage>
        <taxon>Bacteria</taxon>
        <taxon>Pseudomonadati</taxon>
        <taxon>Pseudomonadota</taxon>
        <taxon>Alphaproteobacteria</taxon>
        <taxon>Hyphomicrobiales</taxon>
        <taxon>Aurantimonadaceae</taxon>
        <taxon>Antarcticirhabdus</taxon>
    </lineage>
</organism>
<gene>
    <name evidence="1" type="ORF">OXU80_09965</name>
</gene>
<reference evidence="1" key="1">
    <citation type="submission" date="2022-11" db="EMBL/GenBank/DDBJ databases">
        <title>beta-Carotene-producing bacterium, Jeongeuplla avenae sp. nov., alleviates the salt stress of Arabidopsis seedlings.</title>
        <authorList>
            <person name="Jiang L."/>
            <person name="Lee J."/>
        </authorList>
    </citation>
    <scope>NUCLEOTIDE SEQUENCE</scope>
    <source>
        <strain evidence="1">DY_R2A_6</strain>
    </source>
</reference>
<proteinExistence type="predicted"/>